<evidence type="ECO:0000256" key="8">
    <source>
        <dbReference type="ARBA" id="ARBA00022741"/>
    </source>
</evidence>
<dbReference type="CDD" id="cd12091">
    <property type="entry name" value="FANCM_ID"/>
    <property type="match status" value="1"/>
</dbReference>
<keyword evidence="9" id="KW-0378">Hydrolase</keyword>
<dbReference type="EMBL" id="KQ435752">
    <property type="protein sequence ID" value="KOX76216.1"/>
    <property type="molecule type" value="Genomic_DNA"/>
</dbReference>
<dbReference type="GO" id="GO:0005576">
    <property type="term" value="C:extracellular region"/>
    <property type="evidence" value="ECO:0007669"/>
    <property type="project" value="UniProtKB-SubCell"/>
</dbReference>
<dbReference type="GO" id="GO:0005634">
    <property type="term" value="C:nucleus"/>
    <property type="evidence" value="ECO:0007669"/>
    <property type="project" value="UniProtKB-SubCell"/>
</dbReference>
<dbReference type="GO" id="GO:0009378">
    <property type="term" value="F:four-way junction helicase activity"/>
    <property type="evidence" value="ECO:0007669"/>
    <property type="project" value="TreeGrafter"/>
</dbReference>
<dbReference type="InterPro" id="IPR001650">
    <property type="entry name" value="Helicase_C-like"/>
</dbReference>
<dbReference type="SMART" id="SM00490">
    <property type="entry name" value="HELICc"/>
    <property type="match status" value="1"/>
</dbReference>
<evidence type="ECO:0000256" key="13">
    <source>
        <dbReference type="ARBA" id="ARBA00023180"/>
    </source>
</evidence>
<feature type="region of interest" description="Disordered" evidence="16">
    <location>
        <begin position="568"/>
        <end position="604"/>
    </location>
</feature>
<gene>
    <name evidence="19" type="ORF">WN51_11956</name>
</gene>
<feature type="region of interest" description="Disordered" evidence="16">
    <location>
        <begin position="1091"/>
        <end position="1141"/>
    </location>
</feature>
<dbReference type="PANTHER" id="PTHR14025:SF20">
    <property type="entry name" value="FANCONI ANEMIA GROUP M PROTEIN"/>
    <property type="match status" value="1"/>
</dbReference>
<keyword evidence="8" id="KW-0547">Nucleotide-binding</keyword>
<feature type="compositionally biased region" description="Basic and acidic residues" evidence="16">
    <location>
        <begin position="1091"/>
        <end position="1103"/>
    </location>
</feature>
<dbReference type="Gene3D" id="1.20.1320.20">
    <property type="entry name" value="hef helicase domain"/>
    <property type="match status" value="1"/>
</dbReference>
<keyword evidence="11" id="KW-0067">ATP-binding</keyword>
<dbReference type="PROSITE" id="PS51194">
    <property type="entry name" value="HELICASE_CTER"/>
    <property type="match status" value="1"/>
</dbReference>
<dbReference type="PROSITE" id="PS00284">
    <property type="entry name" value="SERPIN"/>
    <property type="match status" value="2"/>
</dbReference>
<dbReference type="InterPro" id="IPR036186">
    <property type="entry name" value="Serpin_sf"/>
</dbReference>
<evidence type="ECO:0000256" key="12">
    <source>
        <dbReference type="ARBA" id="ARBA00022900"/>
    </source>
</evidence>
<keyword evidence="10" id="KW-0347">Helicase</keyword>
<dbReference type="InterPro" id="IPR011545">
    <property type="entry name" value="DEAD/DEAH_box_helicase_dom"/>
</dbReference>
<comment type="subcellular location">
    <subcellularLocation>
        <location evidence="1">Nucleus</location>
    </subcellularLocation>
    <subcellularLocation>
        <location evidence="2">Secreted</location>
    </subcellularLocation>
</comment>
<keyword evidence="7" id="KW-0732">Signal</keyword>
<dbReference type="InterPro" id="IPR027417">
    <property type="entry name" value="P-loop_NTPase"/>
</dbReference>
<reference evidence="19 20" key="1">
    <citation type="submission" date="2015-07" db="EMBL/GenBank/DDBJ databases">
        <title>The genome of Melipona quadrifasciata.</title>
        <authorList>
            <person name="Pan H."/>
            <person name="Kapheim K."/>
        </authorList>
    </citation>
    <scope>NUCLEOTIDE SEQUENCE [LARGE SCALE GENOMIC DNA]</scope>
    <source>
        <strain evidence="19">0111107301</strain>
        <tissue evidence="19">Whole body</tissue>
    </source>
</reference>
<dbReference type="PANTHER" id="PTHR14025">
    <property type="entry name" value="FANCONI ANEMIA GROUP M FANCM FAMILY MEMBER"/>
    <property type="match status" value="1"/>
</dbReference>
<dbReference type="CDD" id="cd18033">
    <property type="entry name" value="DEXDc_FANCM"/>
    <property type="match status" value="1"/>
</dbReference>
<dbReference type="GO" id="GO:0000400">
    <property type="term" value="F:four-way junction DNA binding"/>
    <property type="evidence" value="ECO:0007669"/>
    <property type="project" value="TreeGrafter"/>
</dbReference>
<evidence type="ECO:0000256" key="5">
    <source>
        <dbReference type="ARBA" id="ARBA00022525"/>
    </source>
</evidence>
<dbReference type="InterPro" id="IPR023796">
    <property type="entry name" value="Serpin_dom"/>
</dbReference>
<evidence type="ECO:0000256" key="9">
    <source>
        <dbReference type="ARBA" id="ARBA00022801"/>
    </source>
</evidence>
<evidence type="ECO:0000256" key="14">
    <source>
        <dbReference type="ARBA" id="ARBA00023242"/>
    </source>
</evidence>
<sequence length="2071" mass="238158">MELSQSPQISSDEKTKGFDLSAGKTWIYPENYPIRDYQFNIVQTSLYKNTLVCLPTGLGKTFIAAVVIYNFWRWYPCGKIVFLAPTRPLVAQQIFACQNIMGIPSSEIIELTGAVNHKQREIAWSKKRIIFATPQVFHNDLDKNIVPSDLVKCVIIDEAHKALGKHSYCECIRILNGKNQNFRVLALSATPGNKIDNVHEVLQNLLIAHIELRDEFSLDVIPYINKRKVDIILVPLSSKLTEYKERYIIIMDHHVRILLQYNILRTQTANISKGRIFHLLKEYTKKTNKSGNYGQIIKTLNILVTMYHAYELMIRDGLRAFYKFYQNHSDKFWMNEEPQLQMLLEDINTYLGPFPDIKILSEEAVIEISRNLTFGHTKFDKLKELLLCHFKDSQEKQSNTRAIVFVEYRDIVNEIYILLLQCQPLIRPQMFVGQTGQKQKQQIKALEDFRNNHVNVLISTSIGEEGLDVGEVDLIICFDVSQQSPTRLVQRMGRTGRKRDGHIIILVTDGREHETLKSTMAKRDSLNFKILNTSNIFPSLYKNNPRMIPDVFEPECLKMQISIQPKSPVTENKNYRGKSNKKEKKHRNILKGISKPESNFESQKEGTKFSMMKYLKVKENAKCSSEVFNSEIIESNNIYKNIPLSDVKILSSDNDGIDFLTTCALRISEKEEMIKNKCKIDKTYIPTYSSIKNFFNFSIPDIKILDFLTTLNNITPPNVNKNKLDDDKNDNNNDFYNNECVFENVITEIVDEPQQQLSSRFEDLLDDSSKSDEDDLFCALSIPSDRSTKNDMLEPFGVENKNNTLNSLEPGNFEDILNETSDDSEVDPIENFEQSFTKHTNINNDIEVKNSPNTIRLNNNFKPKDDVYFEEMIEVNDSFSSVPINECKRNVENERIFSITQAIDEISRLNSNVLDESEDDIFQDESFLQQVDDQLNFNKEMVNLIEYKDEQNFDKSKSLNNSNDRSINTELKIEEFKWNDDFEVSNGTVKDDVKFDKNEEKQKNQTIIEKETNMEAYFSDDEGWISVEKPTNISKQNASRRGTIANKLASIGKCWNSKNDYSRNKNDSMNRDLTVKEQEISIYFVNESSDKNRFESQEKETKCSRKRNHNRKLKKTKSEFIHEEAEVSSNDNMTDESSETDNDLENFVSYTQDMYDTEGMHAHYLQTIRSPIKRQGGFLFKQPRPLDSNIEVYSQDVSEIHESYINDSFCVAEDKSYDQEIQQDSELSELEKAELKLEKRASKRKHSYLMVTYIVILVIKQCKSELTKFPSLLKTNGTADADPEIVNHNEDVFVPYQGETFSVFDWTLFRTMSKNSTENILISPISLKLVLVLLYEGAQDQSAYEIAGAIQLPATQSTIQKRFSTILQSLQTNPPAYTLNLGTRIYIDSNISIRQKYKATVKHYYNTDVISANFSDAQPLVQAINSWVSNITDANIDRMIENENSVKNSLMLIMNTLFFKGSWRRQYFLPENIQTGKFYTINNQTVNAPFMRALNRFYYVESPELNAKILRIPYNGNKFALYLLLPQTLNGIEHLINEVNPFVLTRCVWQMQDLPIDVSIPKFKFEFSSHLEPILRKLGINDIFDDTATLTGIAQAKRTSEHLKVTDILQKAGIEVNENGTAAYVATEIEIGNKNKEEVFHADHPFVFYIEDQSTGTIIYIGKMMNPLDTATNIASLNQQSPSTTFSPGIPSADLIFQTSLNTENRNNFFNTYFSQALIKKYKNGNLIAAPASVQVLLTMLVECANGNTRSEIISVLRLPEDQSHRERLIKCILASLNKNENGTEVDLNTRLWVDKTVRVLDSYKDILRSSFQGDVETVNFAEKQNAAHHINEWVRRATRNAISSTSLLNNVPPDTHLMMTSVIYFKGRWLKSFDTAKTKLQCFYISNGECRKTYFMKHESLYRYAYIPSIEAHVVEIPYSDGKTSMLTLMPNSREKDLRILSEDLVAIPISVILANLRLQDITVHLPKFNIENNLDLVPTLQYLGIEDIFQPNTNLTKLISNSSIYVTSILQNIKLEIDEKGTLAAADTEITIGFLSSFGNDVKMDRPFLFMIIDTVLNMTLFSGRFVEP</sequence>
<evidence type="ECO:0000256" key="1">
    <source>
        <dbReference type="ARBA" id="ARBA00004123"/>
    </source>
</evidence>
<evidence type="ECO:0000256" key="16">
    <source>
        <dbReference type="SAM" id="MobiDB-lite"/>
    </source>
</evidence>
<dbReference type="InterPro" id="IPR042178">
    <property type="entry name" value="Serpin_sf_1"/>
</dbReference>
<evidence type="ECO:0000256" key="10">
    <source>
        <dbReference type="ARBA" id="ARBA00022806"/>
    </source>
</evidence>
<keyword evidence="12" id="KW-0722">Serine protease inhibitor</keyword>
<dbReference type="GO" id="GO:0043138">
    <property type="term" value="F:3'-5' DNA helicase activity"/>
    <property type="evidence" value="ECO:0007669"/>
    <property type="project" value="InterPro"/>
</dbReference>
<evidence type="ECO:0000256" key="6">
    <source>
        <dbReference type="ARBA" id="ARBA00022690"/>
    </source>
</evidence>
<dbReference type="OrthoDB" id="6513042at2759"/>
<evidence type="ECO:0000259" key="17">
    <source>
        <dbReference type="PROSITE" id="PS51192"/>
    </source>
</evidence>
<feature type="compositionally biased region" description="Basic and acidic residues" evidence="16">
    <location>
        <begin position="1116"/>
        <end position="1125"/>
    </location>
</feature>
<feature type="compositionally biased region" description="Basic residues" evidence="16">
    <location>
        <begin position="575"/>
        <end position="589"/>
    </location>
</feature>
<dbReference type="GO" id="GO:0045003">
    <property type="term" value="P:double-strand break repair via synthesis-dependent strand annealing"/>
    <property type="evidence" value="ECO:0007669"/>
    <property type="project" value="TreeGrafter"/>
</dbReference>
<dbReference type="GO" id="GO:0036297">
    <property type="term" value="P:interstrand cross-link repair"/>
    <property type="evidence" value="ECO:0007669"/>
    <property type="project" value="TreeGrafter"/>
</dbReference>
<dbReference type="SUPFAM" id="SSF56574">
    <property type="entry name" value="Serpins"/>
    <property type="match status" value="2"/>
</dbReference>
<dbReference type="InterPro" id="IPR014001">
    <property type="entry name" value="Helicase_ATP-bd"/>
</dbReference>
<dbReference type="Gene3D" id="2.30.39.10">
    <property type="entry name" value="Alpha-1-antitrypsin, domain 1"/>
    <property type="match status" value="2"/>
</dbReference>
<evidence type="ECO:0000259" key="18">
    <source>
        <dbReference type="PROSITE" id="PS51194"/>
    </source>
</evidence>
<evidence type="ECO:0000256" key="7">
    <source>
        <dbReference type="ARBA" id="ARBA00022729"/>
    </source>
</evidence>
<dbReference type="CDD" id="cd19578">
    <property type="entry name" value="serpinK_insect_SRPN2-like"/>
    <property type="match status" value="1"/>
</dbReference>
<dbReference type="GO" id="GO:0016787">
    <property type="term" value="F:hydrolase activity"/>
    <property type="evidence" value="ECO:0007669"/>
    <property type="project" value="UniProtKB-KW"/>
</dbReference>
<keyword evidence="13" id="KW-0325">Glycoprotein</keyword>
<dbReference type="Gene3D" id="3.40.50.300">
    <property type="entry name" value="P-loop containing nucleotide triphosphate hydrolases"/>
    <property type="match status" value="2"/>
</dbReference>
<dbReference type="GO" id="GO:0004867">
    <property type="term" value="F:serine-type endopeptidase inhibitor activity"/>
    <property type="evidence" value="ECO:0007669"/>
    <property type="project" value="UniProtKB-KW"/>
</dbReference>
<keyword evidence="5" id="KW-0964">Secreted</keyword>
<evidence type="ECO:0000313" key="20">
    <source>
        <dbReference type="Proteomes" id="UP000053105"/>
    </source>
</evidence>
<evidence type="ECO:0000313" key="19">
    <source>
        <dbReference type="EMBL" id="KOX76216.1"/>
    </source>
</evidence>
<evidence type="ECO:0000256" key="2">
    <source>
        <dbReference type="ARBA" id="ARBA00004613"/>
    </source>
</evidence>
<evidence type="ECO:0000256" key="15">
    <source>
        <dbReference type="RuleBase" id="RU000411"/>
    </source>
</evidence>
<dbReference type="InterPro" id="IPR039686">
    <property type="entry name" value="FANCM/Mph1-like_ID"/>
</dbReference>
<accession>A0A0M9A4C9</accession>
<feature type="compositionally biased region" description="Basic residues" evidence="16">
    <location>
        <begin position="1104"/>
        <end position="1115"/>
    </location>
</feature>
<dbReference type="InterPro" id="IPR042185">
    <property type="entry name" value="Serpin_sf_2"/>
</dbReference>
<dbReference type="FunFam" id="2.30.39.10:FF:000030">
    <property type="entry name" value="Serpin 2"/>
    <property type="match status" value="1"/>
</dbReference>
<dbReference type="Proteomes" id="UP000053105">
    <property type="component" value="Unassembled WGS sequence"/>
</dbReference>
<dbReference type="STRING" id="166423.A0A0M9A4C9"/>
<keyword evidence="20" id="KW-1185">Reference proteome</keyword>
<dbReference type="Pfam" id="PF00271">
    <property type="entry name" value="Helicase_C"/>
    <property type="match status" value="1"/>
</dbReference>
<dbReference type="SMART" id="SM00093">
    <property type="entry name" value="SERPIN"/>
    <property type="match status" value="2"/>
</dbReference>
<comment type="similarity">
    <text evidence="3 15">Belongs to the serpin family.</text>
</comment>
<dbReference type="FunFam" id="3.40.50.300:FF:000861">
    <property type="entry name" value="Fanconi anemia, complementation group M"/>
    <property type="match status" value="1"/>
</dbReference>
<feature type="domain" description="Helicase C-terminal" evidence="18">
    <location>
        <begin position="381"/>
        <end position="544"/>
    </location>
</feature>
<dbReference type="PROSITE" id="PS51192">
    <property type="entry name" value="HELICASE_ATP_BIND_1"/>
    <property type="match status" value="1"/>
</dbReference>
<organism evidence="19 20">
    <name type="scientific">Melipona quadrifasciata</name>
    <dbReference type="NCBI Taxonomy" id="166423"/>
    <lineage>
        <taxon>Eukaryota</taxon>
        <taxon>Metazoa</taxon>
        <taxon>Ecdysozoa</taxon>
        <taxon>Arthropoda</taxon>
        <taxon>Hexapoda</taxon>
        <taxon>Insecta</taxon>
        <taxon>Pterygota</taxon>
        <taxon>Neoptera</taxon>
        <taxon>Endopterygota</taxon>
        <taxon>Hymenoptera</taxon>
        <taxon>Apocrita</taxon>
        <taxon>Aculeata</taxon>
        <taxon>Apoidea</taxon>
        <taxon>Anthophila</taxon>
        <taxon>Apidae</taxon>
        <taxon>Melipona</taxon>
    </lineage>
</organism>
<dbReference type="InterPro" id="IPR023795">
    <property type="entry name" value="Serpin_CS"/>
</dbReference>
<dbReference type="Pfam" id="PF00270">
    <property type="entry name" value="DEAD"/>
    <property type="match status" value="1"/>
</dbReference>
<feature type="domain" description="Helicase ATP-binding" evidence="17">
    <location>
        <begin position="41"/>
        <end position="209"/>
    </location>
</feature>
<protein>
    <submittedName>
        <fullName evidence="19">Fanconi anemia group M protein</fullName>
    </submittedName>
</protein>
<dbReference type="Pfam" id="PF00079">
    <property type="entry name" value="Serpin"/>
    <property type="match status" value="2"/>
</dbReference>
<proteinExistence type="inferred from homology"/>
<dbReference type="SMART" id="SM00487">
    <property type="entry name" value="DEXDc"/>
    <property type="match status" value="1"/>
</dbReference>
<dbReference type="InterPro" id="IPR044749">
    <property type="entry name" value="FANCM_DEXDc"/>
</dbReference>
<dbReference type="SUPFAM" id="SSF52540">
    <property type="entry name" value="P-loop containing nucleoside triphosphate hydrolases"/>
    <property type="match status" value="1"/>
</dbReference>
<comment type="similarity">
    <text evidence="4">Belongs to the DEAD box helicase family. DEAH subfamily. FANCM sub-subfamily.</text>
</comment>
<evidence type="ECO:0000256" key="4">
    <source>
        <dbReference type="ARBA" id="ARBA00009889"/>
    </source>
</evidence>
<name>A0A0M9A4C9_9HYME</name>
<dbReference type="GO" id="GO:0005524">
    <property type="term" value="F:ATP binding"/>
    <property type="evidence" value="ECO:0007669"/>
    <property type="project" value="UniProtKB-KW"/>
</dbReference>
<keyword evidence="14" id="KW-0539">Nucleus</keyword>
<evidence type="ECO:0000256" key="3">
    <source>
        <dbReference type="ARBA" id="ARBA00009500"/>
    </source>
</evidence>
<keyword evidence="6" id="KW-0646">Protease inhibitor</keyword>
<evidence type="ECO:0000256" key="11">
    <source>
        <dbReference type="ARBA" id="ARBA00022840"/>
    </source>
</evidence>
<dbReference type="Gene3D" id="3.30.497.10">
    <property type="entry name" value="Antithrombin, subunit I, domain 2"/>
    <property type="match status" value="2"/>
</dbReference>